<dbReference type="PaxDb" id="4113-PGSC0003DMT400088394"/>
<dbReference type="EnsemblPlants" id="PGSC0003DMT400088394">
    <property type="protein sequence ID" value="PGSC0003DMT400088394"/>
    <property type="gene ID" value="PGSC0003DMG400037965"/>
</dbReference>
<dbReference type="AlphaFoldDB" id="M1DFV8"/>
<evidence type="ECO:0000313" key="1">
    <source>
        <dbReference type="EnsemblPlants" id="PGSC0003DMT400088394"/>
    </source>
</evidence>
<keyword evidence="2" id="KW-1185">Reference proteome</keyword>
<reference evidence="1" key="2">
    <citation type="submission" date="2015-06" db="UniProtKB">
        <authorList>
            <consortium name="EnsemblPlants"/>
        </authorList>
    </citation>
    <scope>IDENTIFICATION</scope>
    <source>
        <strain evidence="1">DM1-3 516 R44</strain>
    </source>
</reference>
<dbReference type="Proteomes" id="UP000011115">
    <property type="component" value="Unassembled WGS sequence"/>
</dbReference>
<dbReference type="Gramene" id="PGSC0003DMT400088394">
    <property type="protein sequence ID" value="PGSC0003DMT400088394"/>
    <property type="gene ID" value="PGSC0003DMG400037965"/>
</dbReference>
<protein>
    <submittedName>
        <fullName evidence="1">Uncharacterized protein</fullName>
    </submittedName>
</protein>
<dbReference type="InParanoid" id="M1DFV8"/>
<proteinExistence type="predicted"/>
<organism evidence="1 2">
    <name type="scientific">Solanum tuberosum</name>
    <name type="common">Potato</name>
    <dbReference type="NCBI Taxonomy" id="4113"/>
    <lineage>
        <taxon>Eukaryota</taxon>
        <taxon>Viridiplantae</taxon>
        <taxon>Streptophyta</taxon>
        <taxon>Embryophyta</taxon>
        <taxon>Tracheophyta</taxon>
        <taxon>Spermatophyta</taxon>
        <taxon>Magnoliopsida</taxon>
        <taxon>eudicotyledons</taxon>
        <taxon>Gunneridae</taxon>
        <taxon>Pentapetalae</taxon>
        <taxon>asterids</taxon>
        <taxon>lamiids</taxon>
        <taxon>Solanales</taxon>
        <taxon>Solanaceae</taxon>
        <taxon>Solanoideae</taxon>
        <taxon>Solaneae</taxon>
        <taxon>Solanum</taxon>
    </lineage>
</organism>
<dbReference type="HOGENOM" id="CLU_1868749_0_0_1"/>
<reference evidence="2" key="1">
    <citation type="journal article" date="2011" name="Nature">
        <title>Genome sequence and analysis of the tuber crop potato.</title>
        <authorList>
            <consortium name="The Potato Genome Sequencing Consortium"/>
        </authorList>
    </citation>
    <scope>NUCLEOTIDE SEQUENCE [LARGE SCALE GENOMIC DNA]</scope>
    <source>
        <strain evidence="2">cv. DM1-3 516 R44</strain>
    </source>
</reference>
<evidence type="ECO:0000313" key="2">
    <source>
        <dbReference type="Proteomes" id="UP000011115"/>
    </source>
</evidence>
<accession>M1DFV8</accession>
<name>M1DFV8_SOLTU</name>
<sequence>MIGFNLRFIKISKVFERREKKRRKEEKKQGINKFLKNYLWISSRGDPYEILTYFGDIVESKCLGKEPIESRRFRVENRARKFGDFLVRGLGRRASQSSPTCVLKFGLWGPRQPVRPKPVSEFSRLAPGSPDLLPFPTYFRLSSLATYLSFIDYFYTLRYVLIS</sequence>